<feature type="transmembrane region" description="Helical" evidence="10">
    <location>
        <begin position="157"/>
        <end position="178"/>
    </location>
</feature>
<keyword evidence="8" id="KW-0406">Ion transport</keyword>
<keyword evidence="5" id="KW-0862">Zinc</keyword>
<feature type="transmembrane region" description="Helical" evidence="10">
    <location>
        <begin position="185"/>
        <end position="202"/>
    </location>
</feature>
<organism evidence="12 13">
    <name type="scientific">Anolis carolinensis</name>
    <name type="common">Green anole</name>
    <name type="synonym">American chameleon</name>
    <dbReference type="NCBI Taxonomy" id="28377"/>
    <lineage>
        <taxon>Eukaryota</taxon>
        <taxon>Metazoa</taxon>
        <taxon>Chordata</taxon>
        <taxon>Craniata</taxon>
        <taxon>Vertebrata</taxon>
        <taxon>Euteleostomi</taxon>
        <taxon>Lepidosauria</taxon>
        <taxon>Squamata</taxon>
        <taxon>Bifurcata</taxon>
        <taxon>Unidentata</taxon>
        <taxon>Episquamata</taxon>
        <taxon>Toxicofera</taxon>
        <taxon>Iguania</taxon>
        <taxon>Dactyloidae</taxon>
        <taxon>Anolis</taxon>
    </lineage>
</organism>
<evidence type="ECO:0000256" key="1">
    <source>
        <dbReference type="ARBA" id="ARBA00004127"/>
    </source>
</evidence>
<dbReference type="GO" id="GO:0005794">
    <property type="term" value="C:Golgi apparatus"/>
    <property type="evidence" value="ECO:0000318"/>
    <property type="project" value="GO_Central"/>
</dbReference>
<dbReference type="Proteomes" id="UP000001646">
    <property type="component" value="Chromosome 1"/>
</dbReference>
<dbReference type="GO" id="GO:0071579">
    <property type="term" value="P:regulation of zinc ion transport"/>
    <property type="evidence" value="ECO:0007669"/>
    <property type="project" value="Ensembl"/>
</dbReference>
<feature type="transmembrane region" description="Helical" evidence="10">
    <location>
        <begin position="124"/>
        <end position="142"/>
    </location>
</feature>
<keyword evidence="7 10" id="KW-1133">Transmembrane helix</keyword>
<dbReference type="PANTHER" id="PTHR46531:SF1">
    <property type="entry name" value="ZINC TRANSPORTER 6"/>
    <property type="match status" value="1"/>
</dbReference>
<evidence type="ECO:0000313" key="13">
    <source>
        <dbReference type="Proteomes" id="UP000001646"/>
    </source>
</evidence>
<accession>G1K904</accession>
<comment type="subcellular location">
    <subcellularLocation>
        <location evidence="1">Endomembrane system</location>
        <topology evidence="1">Multi-pass membrane protein</topology>
    </subcellularLocation>
</comment>
<evidence type="ECO:0000256" key="5">
    <source>
        <dbReference type="ARBA" id="ARBA00022833"/>
    </source>
</evidence>
<feature type="transmembrane region" description="Helical" evidence="10">
    <location>
        <begin position="64"/>
        <end position="83"/>
    </location>
</feature>
<keyword evidence="9 10" id="KW-0472">Membrane</keyword>
<evidence type="ECO:0000256" key="3">
    <source>
        <dbReference type="ARBA" id="ARBA00022448"/>
    </source>
</evidence>
<reference evidence="12" key="3">
    <citation type="submission" date="2025-09" db="UniProtKB">
        <authorList>
            <consortium name="Ensembl"/>
        </authorList>
    </citation>
    <scope>IDENTIFICATION</scope>
</reference>
<dbReference type="AlphaFoldDB" id="G1K904"/>
<keyword evidence="13" id="KW-1185">Reference proteome</keyword>
<gene>
    <name evidence="12" type="primary">SLC30A6</name>
</gene>
<dbReference type="Bgee" id="ENSACAG00000000973">
    <property type="expression patterns" value="Expressed in forelimb bud and 13 other cell types or tissues"/>
</dbReference>
<feature type="transmembrane region" description="Helical" evidence="10">
    <location>
        <begin position="34"/>
        <end position="52"/>
    </location>
</feature>
<evidence type="ECO:0000259" key="11">
    <source>
        <dbReference type="Pfam" id="PF01545"/>
    </source>
</evidence>
<evidence type="ECO:0000256" key="2">
    <source>
        <dbReference type="ARBA" id="ARBA00008873"/>
    </source>
</evidence>
<feature type="transmembrane region" description="Helical" evidence="10">
    <location>
        <begin position="208"/>
        <end position="227"/>
    </location>
</feature>
<reference evidence="12 13" key="1">
    <citation type="submission" date="2009-12" db="EMBL/GenBank/DDBJ databases">
        <title>The Genome Sequence of Anolis carolinensis (Green Anole Lizard).</title>
        <authorList>
            <consortium name="The Genome Sequencing Platform"/>
            <person name="Di Palma F."/>
            <person name="Alfoldi J."/>
            <person name="Heiman D."/>
            <person name="Young S."/>
            <person name="Grabherr M."/>
            <person name="Johnson J."/>
            <person name="Lander E.S."/>
            <person name="Lindblad-Toh K."/>
        </authorList>
    </citation>
    <scope>NUCLEOTIDE SEQUENCE [LARGE SCALE GENOMIC DNA]</scope>
    <source>
        <strain evidence="12 13">JBL SC #1</strain>
    </source>
</reference>
<dbReference type="STRING" id="28377.ENSACAP00000000948"/>
<evidence type="ECO:0000256" key="6">
    <source>
        <dbReference type="ARBA" id="ARBA00022906"/>
    </source>
</evidence>
<evidence type="ECO:0000256" key="10">
    <source>
        <dbReference type="SAM" id="Phobius"/>
    </source>
</evidence>
<dbReference type="Pfam" id="PF01545">
    <property type="entry name" value="Cation_efflux"/>
    <property type="match status" value="1"/>
</dbReference>
<protein>
    <submittedName>
        <fullName evidence="12">Solute carrier family 30 member 6</fullName>
    </submittedName>
</protein>
<evidence type="ECO:0000256" key="7">
    <source>
        <dbReference type="ARBA" id="ARBA00022989"/>
    </source>
</evidence>
<feature type="domain" description="Cation efflux protein transmembrane" evidence="11">
    <location>
        <begin position="38"/>
        <end position="238"/>
    </location>
</feature>
<evidence type="ECO:0000256" key="9">
    <source>
        <dbReference type="ARBA" id="ARBA00023136"/>
    </source>
</evidence>
<dbReference type="GO" id="GO:0006829">
    <property type="term" value="P:zinc ion transport"/>
    <property type="evidence" value="ECO:0000318"/>
    <property type="project" value="GO_Central"/>
</dbReference>
<dbReference type="eggNOG" id="KOG1484">
    <property type="taxonomic scope" value="Eukaryota"/>
</dbReference>
<evidence type="ECO:0000256" key="4">
    <source>
        <dbReference type="ARBA" id="ARBA00022692"/>
    </source>
</evidence>
<proteinExistence type="inferred from homology"/>
<dbReference type="GO" id="GO:1904257">
    <property type="term" value="P:zinc ion import into Golgi lumen"/>
    <property type="evidence" value="ECO:0007669"/>
    <property type="project" value="Ensembl"/>
</dbReference>
<evidence type="ECO:0000256" key="8">
    <source>
        <dbReference type="ARBA" id="ARBA00023065"/>
    </source>
</evidence>
<keyword evidence="4 10" id="KW-0812">Transmembrane</keyword>
<name>G1K904_ANOCA</name>
<dbReference type="PANTHER" id="PTHR46531">
    <property type="entry name" value="ZINC TRANSPORTER 6"/>
    <property type="match status" value="1"/>
</dbReference>
<dbReference type="GO" id="GO:0032588">
    <property type="term" value="C:trans-Golgi network membrane"/>
    <property type="evidence" value="ECO:0007669"/>
    <property type="project" value="Ensembl"/>
</dbReference>
<dbReference type="FunCoup" id="G1K904">
    <property type="interactions" value="452"/>
</dbReference>
<dbReference type="InterPro" id="IPR058533">
    <property type="entry name" value="Cation_efflux_TM"/>
</dbReference>
<keyword evidence="6" id="KW-0864">Zinc transport</keyword>
<keyword evidence="3" id="KW-0813">Transport</keyword>
<reference evidence="12" key="2">
    <citation type="submission" date="2025-08" db="UniProtKB">
        <authorList>
            <consortium name="Ensembl"/>
        </authorList>
    </citation>
    <scope>IDENTIFICATION</scope>
</reference>
<comment type="similarity">
    <text evidence="2">Belongs to the cation diffusion facilitator (CDF) transporter (TC 2.A.4) family. SLC30A subfamily.</text>
</comment>
<dbReference type="HOGENOM" id="CLU_034201_0_0_1"/>
<dbReference type="InterPro" id="IPR052005">
    <property type="entry name" value="CDF_SLC30A"/>
</dbReference>
<dbReference type="Ensembl" id="ENSACAT00000000976.3">
    <property type="protein sequence ID" value="ENSACAP00000000948.3"/>
    <property type="gene ID" value="ENSACAG00000000973.3"/>
</dbReference>
<evidence type="ECO:0000313" key="12">
    <source>
        <dbReference type="Ensembl" id="ENSACAP00000000948.3"/>
    </source>
</evidence>
<dbReference type="InParanoid" id="G1K904"/>
<dbReference type="GeneTree" id="ENSGT00940000159934"/>
<dbReference type="GO" id="GO:0005385">
    <property type="term" value="F:zinc ion transmembrane transporter activity"/>
    <property type="evidence" value="ECO:0007669"/>
    <property type="project" value="Ensembl"/>
</dbReference>
<sequence>QGTIYLFRKSQRSLLGKLTQEFRSVASDRRSWKILLFGAINVVCTGFLLMWCSSTNSIGMAARLISLCSLRVCLVLYLIWMRVDNLTGTVCAESYYKFLGAGCCSMLSKLRTLINFITRFRGRLLVGTFVALSFNLFTMLSVRNKPFAYVSEGTEYLYVQNAVYCLCGIIPGLSSIFLPRMNPFVLIDLAGALALCITYMLIEINNYFAVDTASAVAIALMTFGTMYPMSVYSGKVLLQTTPPHVIGQLDKLIREVSTLDGVLEVRNEHFWTLGFGSLAGSVHVRIRRDANEQMVLAHVTNRLCTLVSTLTVQIFKDDWIRPALTTGPIANNMLNLSDHYIIPMPPLKVAENSSPATSTPAKASSLPPEFSFNTPGKNMNPVILANTQTRPYGLGFNRGTVPYSSVFTSGLGVPAIGATQGFRTGLINAPHRYGTGTRGQSRP</sequence>